<evidence type="ECO:0000313" key="3">
    <source>
        <dbReference type="EMBL" id="NYD39847.1"/>
    </source>
</evidence>
<gene>
    <name evidence="3" type="ORF">BJ983_005949</name>
</gene>
<dbReference type="PANTHER" id="PTHR34297">
    <property type="entry name" value="HYPOTHETICAL CYTOSOLIC PROTEIN-RELATED"/>
    <property type="match status" value="1"/>
</dbReference>
<dbReference type="EMBL" id="JACCBN010000001">
    <property type="protein sequence ID" value="NYD39847.1"/>
    <property type="molecule type" value="Genomic_DNA"/>
</dbReference>
<comment type="caution">
    <text evidence="3">The sequence shown here is derived from an EMBL/GenBank/DDBJ whole genome shotgun (WGS) entry which is preliminary data.</text>
</comment>
<feature type="compositionally biased region" description="Polar residues" evidence="2">
    <location>
        <begin position="1"/>
        <end position="11"/>
    </location>
</feature>
<organism evidence="3 4">
    <name type="scientific">Actinomycetospora corticicola</name>
    <dbReference type="NCBI Taxonomy" id="663602"/>
    <lineage>
        <taxon>Bacteria</taxon>
        <taxon>Bacillati</taxon>
        <taxon>Actinomycetota</taxon>
        <taxon>Actinomycetes</taxon>
        <taxon>Pseudonocardiales</taxon>
        <taxon>Pseudonocardiaceae</taxon>
        <taxon>Actinomycetospora</taxon>
    </lineage>
</organism>
<dbReference type="RefSeq" id="WP_343054420.1">
    <property type="nucleotide sequence ID" value="NZ_BAABHP010000002.1"/>
</dbReference>
<comment type="similarity">
    <text evidence="1">Belongs to the asp23 family.</text>
</comment>
<proteinExistence type="inferred from homology"/>
<evidence type="ECO:0000313" key="4">
    <source>
        <dbReference type="Proteomes" id="UP000535890"/>
    </source>
</evidence>
<dbReference type="InterPro" id="IPR005531">
    <property type="entry name" value="Asp23"/>
</dbReference>
<dbReference type="Proteomes" id="UP000535890">
    <property type="component" value="Unassembled WGS sequence"/>
</dbReference>
<evidence type="ECO:0000256" key="2">
    <source>
        <dbReference type="SAM" id="MobiDB-lite"/>
    </source>
</evidence>
<dbReference type="AlphaFoldDB" id="A0A7Y9J8R0"/>
<feature type="region of interest" description="Disordered" evidence="2">
    <location>
        <begin position="1"/>
        <end position="31"/>
    </location>
</feature>
<evidence type="ECO:0000256" key="1">
    <source>
        <dbReference type="ARBA" id="ARBA00005721"/>
    </source>
</evidence>
<reference evidence="3 4" key="1">
    <citation type="submission" date="2020-07" db="EMBL/GenBank/DDBJ databases">
        <title>Sequencing the genomes of 1000 actinobacteria strains.</title>
        <authorList>
            <person name="Klenk H.-P."/>
        </authorList>
    </citation>
    <scope>NUCLEOTIDE SEQUENCE [LARGE SCALE GENOMIC DNA]</scope>
    <source>
        <strain evidence="3 4">DSM 45772</strain>
    </source>
</reference>
<dbReference type="Pfam" id="PF03780">
    <property type="entry name" value="Asp23"/>
    <property type="match status" value="1"/>
</dbReference>
<sequence>MTEKVTSTANGPTPGAGRHAGLPADPAEAAERGSLSIEDVVVEKVAIAAAGEIDGVGGAARRVLGVPTGRDDGDGRPRASARVSAQTAALEVRLTVAYPASVRETTEDVRAHVRDRVETLTELTVTRVDISVAALTAASARSSSKRVIV</sequence>
<accession>A0A7Y9J8R0</accession>
<keyword evidence="4" id="KW-1185">Reference proteome</keyword>
<name>A0A7Y9J8R0_9PSEU</name>
<protein>
    <submittedName>
        <fullName evidence="3">Putative alkaline shock family protein YloU</fullName>
    </submittedName>
</protein>